<sequence>MANNQQNRLMRLANQLLQVNQTDIQALTATVQALTGQFGAPNWDNGAAAVWYQNAVGAPINAWAGAANVNNFKHIFLTRFHMPAMLEMWRTELNQCQQQPGESVNEYAFCKTFWGSDLSYCDQSCERMRACFMIWKIPTAELYQSEHLRDIKLITALTNQVAELEKNIINARSTVSRPPRNDSCNTTTTAEMLNQNRSIVYYSYGEAGHVSIYCPHKDDSNINATAATTPIAPTTTTATPIVNNIQSLVQELLRQLNGASSTLIYHQTKKVDPYPITDADVAKAKKSRPISNTITDLDIVPPSPFLQQTDSFTQNIVHSDLVESMDTETTIQPEAHSTTTKATVHTTKLTANAKSNVTNTTTTALYCNATVKGIELPLIVDSGAAGSIVSCQLLKNLKMPINQPSMMMMINVNSERK</sequence>
<dbReference type="OrthoDB" id="2433466at2759"/>
<proteinExistence type="predicted"/>
<protein>
    <recommendedName>
        <fullName evidence="3">Retrotransposon gag domain-containing protein</fullName>
    </recommendedName>
</protein>
<evidence type="ECO:0008006" key="3">
    <source>
        <dbReference type="Google" id="ProtNLM"/>
    </source>
</evidence>
<accession>A0A8H3L7B2</accession>
<dbReference type="Proteomes" id="UP000615446">
    <property type="component" value="Unassembled WGS sequence"/>
</dbReference>
<evidence type="ECO:0000313" key="2">
    <source>
        <dbReference type="Proteomes" id="UP000615446"/>
    </source>
</evidence>
<dbReference type="AlphaFoldDB" id="A0A8H3L7B2"/>
<comment type="caution">
    <text evidence="1">The sequence shown here is derived from an EMBL/GenBank/DDBJ whole genome shotgun (WGS) entry which is preliminary data.</text>
</comment>
<organism evidence="1 2">
    <name type="scientific">Rhizophagus clarus</name>
    <dbReference type="NCBI Taxonomy" id="94130"/>
    <lineage>
        <taxon>Eukaryota</taxon>
        <taxon>Fungi</taxon>
        <taxon>Fungi incertae sedis</taxon>
        <taxon>Mucoromycota</taxon>
        <taxon>Glomeromycotina</taxon>
        <taxon>Glomeromycetes</taxon>
        <taxon>Glomerales</taxon>
        <taxon>Glomeraceae</taxon>
        <taxon>Rhizophagus</taxon>
    </lineage>
</organism>
<reference evidence="1" key="1">
    <citation type="submission" date="2019-10" db="EMBL/GenBank/DDBJ databases">
        <title>Conservation and host-specific expression of non-tandemly repeated heterogenous ribosome RNA gene in arbuscular mycorrhizal fungi.</title>
        <authorList>
            <person name="Maeda T."/>
            <person name="Kobayashi Y."/>
            <person name="Nakagawa T."/>
            <person name="Ezawa T."/>
            <person name="Yamaguchi K."/>
            <person name="Bino T."/>
            <person name="Nishimoto Y."/>
            <person name="Shigenobu S."/>
            <person name="Kawaguchi M."/>
        </authorList>
    </citation>
    <scope>NUCLEOTIDE SEQUENCE</scope>
    <source>
        <strain evidence="1">HR1</strain>
    </source>
</reference>
<name>A0A8H3L7B2_9GLOM</name>
<evidence type="ECO:0000313" key="1">
    <source>
        <dbReference type="EMBL" id="GES81626.1"/>
    </source>
</evidence>
<gene>
    <name evidence="1" type="ORF">RCL2_000887300</name>
</gene>
<dbReference type="EMBL" id="BLAL01000058">
    <property type="protein sequence ID" value="GES81626.1"/>
    <property type="molecule type" value="Genomic_DNA"/>
</dbReference>